<dbReference type="GO" id="GO:0005507">
    <property type="term" value="F:copper ion binding"/>
    <property type="evidence" value="ECO:0007669"/>
    <property type="project" value="InterPro"/>
</dbReference>
<dbReference type="Proteomes" id="UP000598971">
    <property type="component" value="Unassembled WGS sequence"/>
</dbReference>
<sequence>MYPGQLKIAVAIANIGLGPLEVAPETTLTGSCCEGDTTENKDEKRYCLFQKIYTKTGNGFSERKFKTGTIYFESKPGHQHLHVDDWIEMRLIKMSKGKRVVACKGQKVSYCLFTTGMLYDKDSSSYFNKKFYGEGMPNFALGEYYACSLAKQGISVGGYDYYGMMYEGQFLQLPKGFKNGEYIMEFEIDPAHKYIESNKANNIFSMKINIQKQKL</sequence>
<dbReference type="InterPro" id="IPR001695">
    <property type="entry name" value="Lysyl_oxidase"/>
</dbReference>
<keyword evidence="2" id="KW-1185">Reference proteome</keyword>
<reference evidence="1" key="1">
    <citation type="submission" date="2019-10" db="EMBL/GenBank/DDBJ databases">
        <title>Draft genome sequence of Panacibacter sp. KCS-6.</title>
        <authorList>
            <person name="Yim K.J."/>
        </authorList>
    </citation>
    <scope>NUCLEOTIDE SEQUENCE</scope>
    <source>
        <strain evidence="1">KCS-6</strain>
    </source>
</reference>
<organism evidence="1 2">
    <name type="scientific">Limnovirga soli</name>
    <dbReference type="NCBI Taxonomy" id="2656915"/>
    <lineage>
        <taxon>Bacteria</taxon>
        <taxon>Pseudomonadati</taxon>
        <taxon>Bacteroidota</taxon>
        <taxon>Chitinophagia</taxon>
        <taxon>Chitinophagales</taxon>
        <taxon>Chitinophagaceae</taxon>
        <taxon>Limnovirga</taxon>
    </lineage>
</organism>
<dbReference type="AlphaFoldDB" id="A0A8J8FFR0"/>
<dbReference type="RefSeq" id="WP_171606998.1">
    <property type="nucleotide sequence ID" value="NZ_WHPF01000004.1"/>
</dbReference>
<gene>
    <name evidence="1" type="ORF">GD597_06325</name>
</gene>
<dbReference type="EMBL" id="WHPF01000004">
    <property type="protein sequence ID" value="NNV55066.1"/>
    <property type="molecule type" value="Genomic_DNA"/>
</dbReference>
<proteinExistence type="predicted"/>
<evidence type="ECO:0000313" key="1">
    <source>
        <dbReference type="EMBL" id="NNV55066.1"/>
    </source>
</evidence>
<evidence type="ECO:0000313" key="2">
    <source>
        <dbReference type="Proteomes" id="UP000598971"/>
    </source>
</evidence>
<dbReference type="GO" id="GO:0016641">
    <property type="term" value="F:oxidoreductase activity, acting on the CH-NH2 group of donors, oxygen as acceptor"/>
    <property type="evidence" value="ECO:0007669"/>
    <property type="project" value="InterPro"/>
</dbReference>
<protein>
    <submittedName>
        <fullName evidence="1">Uncharacterized protein</fullName>
    </submittedName>
</protein>
<accession>A0A8J8FFR0</accession>
<name>A0A8J8FFR0_9BACT</name>
<dbReference type="Pfam" id="PF01186">
    <property type="entry name" value="Lysyl_oxidase"/>
    <property type="match status" value="1"/>
</dbReference>
<comment type="caution">
    <text evidence="1">The sequence shown here is derived from an EMBL/GenBank/DDBJ whole genome shotgun (WGS) entry which is preliminary data.</text>
</comment>